<organism evidence="4 5">
    <name type="scientific">Jiulongibacter sediminis</name>
    <dbReference type="NCBI Taxonomy" id="1605367"/>
    <lineage>
        <taxon>Bacteria</taxon>
        <taxon>Pseudomonadati</taxon>
        <taxon>Bacteroidota</taxon>
        <taxon>Cytophagia</taxon>
        <taxon>Cytophagales</taxon>
        <taxon>Leadbetterellaceae</taxon>
        <taxon>Jiulongibacter</taxon>
    </lineage>
</organism>
<dbReference type="PATRIC" id="fig|1605367.3.peg.1777"/>
<sequence length="144" mass="16577">MKFLIAFQLFFILFFSNAQWSNDLQTAKETSQKEHKLILLNFSGSDWCAPCIMLKKEVFSSDEFKELAVEKLVLLRADFPRLKKNRLSDEDTRENEVLAEKYNPEGKFPLTLLLDADGSVIASWDGYNGKKDETLAKIKSAIYE</sequence>
<evidence type="ECO:0000256" key="1">
    <source>
        <dbReference type="ARBA" id="ARBA00022729"/>
    </source>
</evidence>
<feature type="domain" description="Thioredoxin" evidence="3">
    <location>
        <begin position="1"/>
        <end position="144"/>
    </location>
</feature>
<feature type="chain" id="PRO_5006136378" evidence="2">
    <location>
        <begin position="19"/>
        <end position="144"/>
    </location>
</feature>
<evidence type="ECO:0000259" key="3">
    <source>
        <dbReference type="PROSITE" id="PS51352"/>
    </source>
</evidence>
<accession>A0A0P7BY61</accession>
<dbReference type="GO" id="GO:0016853">
    <property type="term" value="F:isomerase activity"/>
    <property type="evidence" value="ECO:0007669"/>
    <property type="project" value="UniProtKB-KW"/>
</dbReference>
<evidence type="ECO:0000256" key="2">
    <source>
        <dbReference type="SAM" id="SignalP"/>
    </source>
</evidence>
<reference evidence="4 5" key="1">
    <citation type="submission" date="2015-07" db="EMBL/GenBank/DDBJ databases">
        <title>The draft genome sequence of Leadbetterella sp. JN14-9.</title>
        <authorList>
            <person name="Liu Y."/>
            <person name="Du J."/>
            <person name="Shao Z."/>
        </authorList>
    </citation>
    <scope>NUCLEOTIDE SEQUENCE [LARGE SCALE GENOMIC DNA]</scope>
    <source>
        <strain evidence="4 5">JN14-9</strain>
    </source>
</reference>
<keyword evidence="5" id="KW-1185">Reference proteome</keyword>
<feature type="signal peptide" evidence="2">
    <location>
        <begin position="1"/>
        <end position="18"/>
    </location>
</feature>
<dbReference type="OrthoDB" id="981626at2"/>
<dbReference type="PANTHER" id="PTHR15337:SF11">
    <property type="entry name" value="THIOREDOXIN DOMAIN-CONTAINING PROTEIN"/>
    <property type="match status" value="1"/>
</dbReference>
<gene>
    <name evidence="4" type="ORF">AFM12_02170</name>
</gene>
<keyword evidence="1 2" id="KW-0732">Signal</keyword>
<dbReference type="Proteomes" id="UP000050454">
    <property type="component" value="Unassembled WGS sequence"/>
</dbReference>
<dbReference type="InterPro" id="IPR051099">
    <property type="entry name" value="AGR/TXD"/>
</dbReference>
<dbReference type="PROSITE" id="PS51352">
    <property type="entry name" value="THIOREDOXIN_2"/>
    <property type="match status" value="1"/>
</dbReference>
<protein>
    <submittedName>
        <fullName evidence="4">Thiol-disulfide isomerase</fullName>
    </submittedName>
</protein>
<dbReference type="PANTHER" id="PTHR15337">
    <property type="entry name" value="ANTERIOR GRADIENT PROTEIN-RELATED"/>
    <property type="match status" value="1"/>
</dbReference>
<dbReference type="STRING" id="1605367.AFM12_02170"/>
<name>A0A0P7BY61_9BACT</name>
<dbReference type="Pfam" id="PF13899">
    <property type="entry name" value="Thioredoxin_7"/>
    <property type="match status" value="1"/>
</dbReference>
<dbReference type="EMBL" id="LGTQ01000005">
    <property type="protein sequence ID" value="KPM49441.1"/>
    <property type="molecule type" value="Genomic_DNA"/>
</dbReference>
<proteinExistence type="predicted"/>
<keyword evidence="4" id="KW-0413">Isomerase</keyword>
<evidence type="ECO:0000313" key="5">
    <source>
        <dbReference type="Proteomes" id="UP000050454"/>
    </source>
</evidence>
<dbReference type="RefSeq" id="WP_055143637.1">
    <property type="nucleotide sequence ID" value="NZ_JXSZ01000005.1"/>
</dbReference>
<comment type="caution">
    <text evidence="4">The sequence shown here is derived from an EMBL/GenBank/DDBJ whole genome shotgun (WGS) entry which is preliminary data.</text>
</comment>
<dbReference type="InterPro" id="IPR013766">
    <property type="entry name" value="Thioredoxin_domain"/>
</dbReference>
<dbReference type="SUPFAM" id="SSF52833">
    <property type="entry name" value="Thioredoxin-like"/>
    <property type="match status" value="1"/>
</dbReference>
<dbReference type="AlphaFoldDB" id="A0A0P7BY61"/>
<dbReference type="Gene3D" id="3.40.30.10">
    <property type="entry name" value="Glutaredoxin"/>
    <property type="match status" value="1"/>
</dbReference>
<dbReference type="InterPro" id="IPR036249">
    <property type="entry name" value="Thioredoxin-like_sf"/>
</dbReference>
<evidence type="ECO:0000313" key="4">
    <source>
        <dbReference type="EMBL" id="KPM49441.1"/>
    </source>
</evidence>